<dbReference type="GO" id="GO:0016757">
    <property type="term" value="F:glycosyltransferase activity"/>
    <property type="evidence" value="ECO:0007669"/>
    <property type="project" value="InterPro"/>
</dbReference>
<dbReference type="InterPro" id="IPR011875">
    <property type="entry name" value="M1P_synthase"/>
</dbReference>
<evidence type="ECO:0000313" key="3">
    <source>
        <dbReference type="EMBL" id="CAB4571969.1"/>
    </source>
</evidence>
<dbReference type="Gene3D" id="3.40.50.2000">
    <property type="entry name" value="Glycogen Phosphorylase B"/>
    <property type="match status" value="2"/>
</dbReference>
<dbReference type="PANTHER" id="PTHR45947">
    <property type="entry name" value="SULFOQUINOVOSYL TRANSFERASE SQD2"/>
    <property type="match status" value="1"/>
</dbReference>
<feature type="domain" description="Glycosyltransferase subfamily 4-like N-terminal" evidence="2">
    <location>
        <begin position="18"/>
        <end position="188"/>
    </location>
</feature>
<sequence length="394" mass="43804">MSALHIGMITREWPPKVYGGAGVHVNNLVAALRSHHSEHSVSVDVHCFDGPRTDAFGYELDPALPPINPALATMLIDHEIAMAMGRALGERAQIAHSHTWYANFAGELARRALEIPHVITAHSLEPRRPWKAEQLGSGYAISSWIEESSYRNADAIIAVSDGMREDVLESYPFLDPSRVRTIHNGVDSAHFAPRHSRDFIEAERINGPFALFVGRITRQKGLSHLLRAWRSVDSELGLVIAAGSPDEPTIGKEIEGLIAELKESRKNVHWFPEMLSHENLTELLTHAEMFLCPSIYEPLGIVNLEAMACECPVVASAVGGIPEVLVHGVTGDLVPYSKDARDFESDFAQTINLLFADDARRERYGKAGRERVRTQFNWDRIASETVSLYRSLLH</sequence>
<organism evidence="3">
    <name type="scientific">freshwater metagenome</name>
    <dbReference type="NCBI Taxonomy" id="449393"/>
    <lineage>
        <taxon>unclassified sequences</taxon>
        <taxon>metagenomes</taxon>
        <taxon>ecological metagenomes</taxon>
    </lineage>
</organism>
<dbReference type="InterPro" id="IPR050194">
    <property type="entry name" value="Glycosyltransferase_grp1"/>
</dbReference>
<dbReference type="EMBL" id="CAEZTJ010000108">
    <property type="protein sequence ID" value="CAB4571969.1"/>
    <property type="molecule type" value="Genomic_DNA"/>
</dbReference>
<name>A0A6J6E9R3_9ZZZZ</name>
<feature type="domain" description="Glycosyl transferase family 1" evidence="1">
    <location>
        <begin position="204"/>
        <end position="371"/>
    </location>
</feature>
<accession>A0A6J6E9R3</accession>
<dbReference type="Pfam" id="PF00534">
    <property type="entry name" value="Glycos_transf_1"/>
    <property type="match status" value="1"/>
</dbReference>
<proteinExistence type="predicted"/>
<dbReference type="CDD" id="cd03801">
    <property type="entry name" value="GT4_PimA-like"/>
    <property type="match status" value="1"/>
</dbReference>
<evidence type="ECO:0000259" key="1">
    <source>
        <dbReference type="Pfam" id="PF00534"/>
    </source>
</evidence>
<dbReference type="InterPro" id="IPR001296">
    <property type="entry name" value="Glyco_trans_1"/>
</dbReference>
<dbReference type="SUPFAM" id="SSF53756">
    <property type="entry name" value="UDP-Glycosyltransferase/glycogen phosphorylase"/>
    <property type="match status" value="1"/>
</dbReference>
<reference evidence="3" key="1">
    <citation type="submission" date="2020-05" db="EMBL/GenBank/DDBJ databases">
        <authorList>
            <person name="Chiriac C."/>
            <person name="Salcher M."/>
            <person name="Ghai R."/>
            <person name="Kavagutti S V."/>
        </authorList>
    </citation>
    <scope>NUCLEOTIDE SEQUENCE</scope>
</reference>
<dbReference type="InterPro" id="IPR028098">
    <property type="entry name" value="Glyco_trans_4-like_N"/>
</dbReference>
<dbReference type="NCBIfam" id="TIGR02149">
    <property type="entry name" value="glgA_Coryne"/>
    <property type="match status" value="1"/>
</dbReference>
<dbReference type="PANTHER" id="PTHR45947:SF3">
    <property type="entry name" value="SULFOQUINOVOSYL TRANSFERASE SQD2"/>
    <property type="match status" value="1"/>
</dbReference>
<gene>
    <name evidence="3" type="ORF">UFOPK1650_00755</name>
</gene>
<evidence type="ECO:0000259" key="2">
    <source>
        <dbReference type="Pfam" id="PF13439"/>
    </source>
</evidence>
<dbReference type="AlphaFoldDB" id="A0A6J6E9R3"/>
<dbReference type="GO" id="GO:0009250">
    <property type="term" value="P:glucan biosynthetic process"/>
    <property type="evidence" value="ECO:0007669"/>
    <property type="project" value="InterPro"/>
</dbReference>
<protein>
    <submittedName>
        <fullName evidence="3">Unannotated protein</fullName>
    </submittedName>
</protein>
<dbReference type="Pfam" id="PF13439">
    <property type="entry name" value="Glyco_transf_4"/>
    <property type="match status" value="1"/>
</dbReference>